<gene>
    <name evidence="2" type="ORF">SAMN04487955_10673</name>
</gene>
<dbReference type="Pfam" id="PF20352">
    <property type="entry name" value="DUF6647"/>
    <property type="match status" value="1"/>
</dbReference>
<organism evidence="2 3">
    <name type="scientific">Halomonas korlensis</name>
    <dbReference type="NCBI Taxonomy" id="463301"/>
    <lineage>
        <taxon>Bacteria</taxon>
        <taxon>Pseudomonadati</taxon>
        <taxon>Pseudomonadota</taxon>
        <taxon>Gammaproteobacteria</taxon>
        <taxon>Oceanospirillales</taxon>
        <taxon>Halomonadaceae</taxon>
        <taxon>Halomonas</taxon>
    </lineage>
</organism>
<evidence type="ECO:0000313" key="3">
    <source>
        <dbReference type="Proteomes" id="UP000198693"/>
    </source>
</evidence>
<dbReference type="InterPro" id="IPR046589">
    <property type="entry name" value="DUF6647"/>
</dbReference>
<proteinExistence type="predicted"/>
<keyword evidence="3" id="KW-1185">Reference proteome</keyword>
<dbReference type="OrthoDB" id="6164595at2"/>
<dbReference type="AlphaFoldDB" id="A0A1I7I6R2"/>
<evidence type="ECO:0000259" key="1">
    <source>
        <dbReference type="Pfam" id="PF20352"/>
    </source>
</evidence>
<evidence type="ECO:0000313" key="2">
    <source>
        <dbReference type="EMBL" id="SFU68633.1"/>
    </source>
</evidence>
<name>A0A1I7I6R2_9GAMM</name>
<accession>A0A1I7I6R2</accession>
<dbReference type="Proteomes" id="UP000198693">
    <property type="component" value="Unassembled WGS sequence"/>
</dbReference>
<reference evidence="3" key="1">
    <citation type="submission" date="2016-10" db="EMBL/GenBank/DDBJ databases">
        <authorList>
            <person name="Varghese N."/>
            <person name="Submissions S."/>
        </authorList>
    </citation>
    <scope>NUCLEOTIDE SEQUENCE [LARGE SCALE GENOMIC DNA]</scope>
    <source>
        <strain evidence="3">CGMCC 1.6981</strain>
    </source>
</reference>
<feature type="domain" description="DUF6647" evidence="1">
    <location>
        <begin position="3"/>
        <end position="119"/>
    </location>
</feature>
<sequence>MTLAAKMTAWVAAQTDYTAPDPPPVEFLDQIALRQRCYPGFDLNHVPQVGGLYDPKNKTIYLDVDCDLNDLTSASYLLHEVVHHVQLANNAHLRVRCREQLEGEAVTLQALWLKDKGISDPLDALGIDERTLRIIGSCPRSG</sequence>
<protein>
    <recommendedName>
        <fullName evidence="1">DUF6647 domain-containing protein</fullName>
    </recommendedName>
</protein>
<dbReference type="EMBL" id="FPBP01000006">
    <property type="protein sequence ID" value="SFU68633.1"/>
    <property type="molecule type" value="Genomic_DNA"/>
</dbReference>